<dbReference type="PANTHER" id="PTHR12903">
    <property type="entry name" value="MITOCHONDRIAL RIBOSOMAL PROTEIN L24"/>
    <property type="match status" value="1"/>
</dbReference>
<dbReference type="GO" id="GO:0003723">
    <property type="term" value="F:RNA binding"/>
    <property type="evidence" value="ECO:0007669"/>
    <property type="project" value="InterPro"/>
</dbReference>
<dbReference type="InterPro" id="IPR014722">
    <property type="entry name" value="Rib_uL2_dom2"/>
</dbReference>
<dbReference type="GO" id="GO:0006412">
    <property type="term" value="P:translation"/>
    <property type="evidence" value="ECO:0007669"/>
    <property type="project" value="InterPro"/>
</dbReference>
<feature type="region of interest" description="Disordered" evidence="4">
    <location>
        <begin position="188"/>
        <end position="215"/>
    </location>
</feature>
<sequence>MATTEPLSRIPRGLQHIISNRPNKFAGKLPSRLPHASTKYVQPRDRIRKWNIRPGDKVRLLVGTPQQIYINQQDASEGWKTFNVKQVDLSRNRVFLEGVNNSKSNVIHSRPANYDDLTSSQKQSFDDQKNFVPTMRPIHYSNVQLCVEDNKGADSIFVSRMKTYQTHFNPETQRLDWRRSAARLSGDAEVQVGQSLSWPKPETPYEHPAPDDDLDTSNAVAMRDTLVLPGLEALQNTDAAALVPQHINAPSPKDELFADAYINHMNETRKLNTQESDFVDLLMPLYLSEELSPRFAKNKTYKAYKARREFEENEREKIGKLAIKEWELNGKDKNLKDILNLDEIGLEGVFIKPRSRKEVKDSAIIQFDLENEQIRKQVNLNVREGKIYDTQSGQWINGPKADNIERKRSRKARKERKALERLANLKIEE</sequence>
<dbReference type="InterPro" id="IPR003256">
    <property type="entry name" value="Ribosomal_uL24"/>
</dbReference>
<keyword evidence="3" id="KW-0687">Ribonucleoprotein</keyword>
<evidence type="ECO:0000256" key="1">
    <source>
        <dbReference type="ARBA" id="ARBA00010618"/>
    </source>
</evidence>
<gene>
    <name evidence="5" type="ORF">L201_000501</name>
</gene>
<dbReference type="InterPro" id="IPR041988">
    <property type="entry name" value="Ribosomal_uL24_KOW"/>
</dbReference>
<accession>A0AAX4JM89</accession>
<dbReference type="InterPro" id="IPR008991">
    <property type="entry name" value="Translation_prot_SH3-like_sf"/>
</dbReference>
<organism evidence="5 6">
    <name type="scientific">Kwoniella dendrophila CBS 6074</name>
    <dbReference type="NCBI Taxonomy" id="1295534"/>
    <lineage>
        <taxon>Eukaryota</taxon>
        <taxon>Fungi</taxon>
        <taxon>Dikarya</taxon>
        <taxon>Basidiomycota</taxon>
        <taxon>Agaricomycotina</taxon>
        <taxon>Tremellomycetes</taxon>
        <taxon>Tremellales</taxon>
        <taxon>Cryptococcaceae</taxon>
        <taxon>Kwoniella</taxon>
    </lineage>
</organism>
<dbReference type="EMBL" id="CP144098">
    <property type="protein sequence ID" value="WWC85635.1"/>
    <property type="molecule type" value="Genomic_DNA"/>
</dbReference>
<reference evidence="5 6" key="1">
    <citation type="submission" date="2024-01" db="EMBL/GenBank/DDBJ databases">
        <title>Comparative genomics of Cryptococcus and Kwoniella reveals pathogenesis evolution and contrasting modes of karyotype evolution via chromosome fusion or intercentromeric recombination.</title>
        <authorList>
            <person name="Coelho M.A."/>
            <person name="David-Palma M."/>
            <person name="Shea T."/>
            <person name="Bowers K."/>
            <person name="McGinley-Smith S."/>
            <person name="Mohammad A.W."/>
            <person name="Gnirke A."/>
            <person name="Yurkov A.M."/>
            <person name="Nowrousian M."/>
            <person name="Sun S."/>
            <person name="Cuomo C.A."/>
            <person name="Heitman J."/>
        </authorList>
    </citation>
    <scope>NUCLEOTIDE SEQUENCE [LARGE SCALE GENOMIC DNA]</scope>
    <source>
        <strain evidence="5 6">CBS 6074</strain>
    </source>
</reference>
<dbReference type="Gene3D" id="2.30.30.30">
    <property type="match status" value="1"/>
</dbReference>
<dbReference type="GO" id="GO:1990904">
    <property type="term" value="C:ribonucleoprotein complex"/>
    <property type="evidence" value="ECO:0007669"/>
    <property type="project" value="UniProtKB-KW"/>
</dbReference>
<evidence type="ECO:0000256" key="3">
    <source>
        <dbReference type="ARBA" id="ARBA00023274"/>
    </source>
</evidence>
<evidence type="ECO:0000313" key="5">
    <source>
        <dbReference type="EMBL" id="WWC85635.1"/>
    </source>
</evidence>
<evidence type="ECO:0000313" key="6">
    <source>
        <dbReference type="Proteomes" id="UP001355207"/>
    </source>
</evidence>
<protein>
    <submittedName>
        <fullName evidence="5">Uncharacterized protein</fullName>
    </submittedName>
</protein>
<dbReference type="GeneID" id="91091173"/>
<dbReference type="CDD" id="cd06089">
    <property type="entry name" value="KOW_RPL26"/>
    <property type="match status" value="1"/>
</dbReference>
<proteinExistence type="inferred from homology"/>
<keyword evidence="2" id="KW-0689">Ribosomal protein</keyword>
<dbReference type="SUPFAM" id="SSF50104">
    <property type="entry name" value="Translation proteins SH3-like domain"/>
    <property type="match status" value="1"/>
</dbReference>
<keyword evidence="6" id="KW-1185">Reference proteome</keyword>
<name>A0AAX4JM89_9TREE</name>
<dbReference type="GO" id="GO:0005840">
    <property type="term" value="C:ribosome"/>
    <property type="evidence" value="ECO:0007669"/>
    <property type="project" value="UniProtKB-KW"/>
</dbReference>
<dbReference type="Proteomes" id="UP001355207">
    <property type="component" value="Chromosome 1"/>
</dbReference>
<comment type="similarity">
    <text evidence="1">Belongs to the universal ribosomal protein uL24 family.</text>
</comment>
<dbReference type="GO" id="GO:0003735">
    <property type="term" value="F:structural constituent of ribosome"/>
    <property type="evidence" value="ECO:0007669"/>
    <property type="project" value="InterPro"/>
</dbReference>
<evidence type="ECO:0000256" key="2">
    <source>
        <dbReference type="ARBA" id="ARBA00022980"/>
    </source>
</evidence>
<evidence type="ECO:0000256" key="4">
    <source>
        <dbReference type="SAM" id="MobiDB-lite"/>
    </source>
</evidence>
<dbReference type="RefSeq" id="XP_066072398.1">
    <property type="nucleotide sequence ID" value="XM_066216301.1"/>
</dbReference>
<dbReference type="AlphaFoldDB" id="A0AAX4JM89"/>